<evidence type="ECO:0000313" key="3">
    <source>
        <dbReference type="EMBL" id="CAJ0574022.1"/>
    </source>
</evidence>
<protein>
    <submittedName>
        <fullName evidence="2">Uncharacterized protein</fullName>
    </submittedName>
</protein>
<feature type="transmembrane region" description="Helical" evidence="1">
    <location>
        <begin position="89"/>
        <end position="111"/>
    </location>
</feature>
<feature type="transmembrane region" description="Helical" evidence="1">
    <location>
        <begin position="150"/>
        <end position="176"/>
    </location>
</feature>
<feature type="transmembrane region" description="Helical" evidence="1">
    <location>
        <begin position="58"/>
        <end position="77"/>
    </location>
</feature>
<reference evidence="2" key="1">
    <citation type="submission" date="2023-06" db="EMBL/GenBank/DDBJ databases">
        <authorList>
            <person name="Delattre M."/>
        </authorList>
    </citation>
    <scope>NUCLEOTIDE SEQUENCE</scope>
    <source>
        <strain evidence="2">AF72</strain>
    </source>
</reference>
<dbReference type="EMBL" id="CATQJA010002626">
    <property type="protein sequence ID" value="CAJ0574022.1"/>
    <property type="molecule type" value="Genomic_DNA"/>
</dbReference>
<comment type="caution">
    <text evidence="2">The sequence shown here is derived from an EMBL/GenBank/DDBJ whole genome shotgun (WGS) entry which is preliminary data.</text>
</comment>
<dbReference type="EMBL" id="CATQJA010002521">
    <property type="protein sequence ID" value="CAJ0570993.1"/>
    <property type="molecule type" value="Genomic_DNA"/>
</dbReference>
<dbReference type="Proteomes" id="UP001177023">
    <property type="component" value="Unassembled WGS sequence"/>
</dbReference>
<proteinExistence type="predicted"/>
<keyword evidence="1" id="KW-0472">Membrane</keyword>
<evidence type="ECO:0000313" key="4">
    <source>
        <dbReference type="Proteomes" id="UP001177023"/>
    </source>
</evidence>
<keyword evidence="1" id="KW-0812">Transmembrane</keyword>
<dbReference type="PANTHER" id="PTHR34851:SF4">
    <property type="entry name" value="MARVEL DOMAIN-CONTAINING PROTEIN"/>
    <property type="match status" value="1"/>
</dbReference>
<evidence type="ECO:0000256" key="1">
    <source>
        <dbReference type="SAM" id="Phobius"/>
    </source>
</evidence>
<keyword evidence="4" id="KW-1185">Reference proteome</keyword>
<feature type="non-terminal residue" evidence="2">
    <location>
        <position position="1"/>
    </location>
</feature>
<dbReference type="AlphaFoldDB" id="A0AA36CMD3"/>
<evidence type="ECO:0000313" key="2">
    <source>
        <dbReference type="EMBL" id="CAJ0570993.1"/>
    </source>
</evidence>
<dbReference type="PANTHER" id="PTHR34851">
    <property type="entry name" value="PROTEIN CBG05235-RELATED"/>
    <property type="match status" value="1"/>
</dbReference>
<sequence>MGASLAVKPGATHRFCGFFHVRTLALCIGAIEIIYLIYQTILVSDDLVGRPSALSASLHAFAVALAFVAVGLHLFGIFRRTPTLLIPHLLMQILTILALFGMCLFSLYALLVGTSVKVNLTLEGDLRTEGLQAISHLPRLPLPRIPVTRLSALLVGLLIIVAVFYTAVAMLTIWCFHVALDCYRWLVVHLAEKAQNITANGHPPIIVDTGKMGHVPAEA</sequence>
<organism evidence="2 4">
    <name type="scientific">Mesorhabditis spiculigera</name>
    <dbReference type="NCBI Taxonomy" id="96644"/>
    <lineage>
        <taxon>Eukaryota</taxon>
        <taxon>Metazoa</taxon>
        <taxon>Ecdysozoa</taxon>
        <taxon>Nematoda</taxon>
        <taxon>Chromadorea</taxon>
        <taxon>Rhabditida</taxon>
        <taxon>Rhabditina</taxon>
        <taxon>Rhabditomorpha</taxon>
        <taxon>Rhabditoidea</taxon>
        <taxon>Rhabditidae</taxon>
        <taxon>Mesorhabditinae</taxon>
        <taxon>Mesorhabditis</taxon>
    </lineage>
</organism>
<gene>
    <name evidence="3" type="ORF">MSPICULIGERA_LOCUS12365</name>
    <name evidence="2" type="ORF">MSPICULIGERA_LOCUS9421</name>
</gene>
<keyword evidence="1" id="KW-1133">Transmembrane helix</keyword>
<accession>A0AA36CMD3</accession>
<feature type="transmembrane region" description="Helical" evidence="1">
    <location>
        <begin position="21"/>
        <end position="38"/>
    </location>
</feature>
<name>A0AA36CMD3_9BILA</name>